<protein>
    <submittedName>
        <fullName evidence="1">Uncharacterized protein</fullName>
    </submittedName>
</protein>
<proteinExistence type="predicted"/>
<dbReference type="AlphaFoldDB" id="A0A2P2PZ23"/>
<dbReference type="EMBL" id="GGEC01079517">
    <property type="protein sequence ID" value="MBX60001.1"/>
    <property type="molecule type" value="Transcribed_RNA"/>
</dbReference>
<organism evidence="1">
    <name type="scientific">Rhizophora mucronata</name>
    <name type="common">Asiatic mangrove</name>
    <dbReference type="NCBI Taxonomy" id="61149"/>
    <lineage>
        <taxon>Eukaryota</taxon>
        <taxon>Viridiplantae</taxon>
        <taxon>Streptophyta</taxon>
        <taxon>Embryophyta</taxon>
        <taxon>Tracheophyta</taxon>
        <taxon>Spermatophyta</taxon>
        <taxon>Magnoliopsida</taxon>
        <taxon>eudicotyledons</taxon>
        <taxon>Gunneridae</taxon>
        <taxon>Pentapetalae</taxon>
        <taxon>rosids</taxon>
        <taxon>fabids</taxon>
        <taxon>Malpighiales</taxon>
        <taxon>Rhizophoraceae</taxon>
        <taxon>Rhizophora</taxon>
    </lineage>
</organism>
<accession>A0A2P2PZ23</accession>
<reference evidence="1" key="1">
    <citation type="submission" date="2018-02" db="EMBL/GenBank/DDBJ databases">
        <title>Rhizophora mucronata_Transcriptome.</title>
        <authorList>
            <person name="Meera S.P."/>
            <person name="Sreeshan A."/>
            <person name="Augustine A."/>
        </authorList>
    </citation>
    <scope>NUCLEOTIDE SEQUENCE</scope>
    <source>
        <tissue evidence="1">Leaf</tissue>
    </source>
</reference>
<name>A0A2P2PZ23_RHIMU</name>
<sequence length="18" mass="1995">MGLEAEKFWSQVSILTVG</sequence>
<evidence type="ECO:0000313" key="1">
    <source>
        <dbReference type="EMBL" id="MBX60001.1"/>
    </source>
</evidence>